<reference evidence="2 3" key="1">
    <citation type="submission" date="2015-01" db="EMBL/GenBank/DDBJ databases">
        <title>Draft genome of the acidophilic iron oxidizer Acidithrix ferrooxidans strain Py-F3.</title>
        <authorList>
            <person name="Poehlein A."/>
            <person name="Eisen S."/>
            <person name="Schloemann M."/>
            <person name="Johnson B.D."/>
            <person name="Daniel R."/>
            <person name="Muehling M."/>
        </authorList>
    </citation>
    <scope>NUCLEOTIDE SEQUENCE [LARGE SCALE GENOMIC DNA]</scope>
    <source>
        <strain evidence="2 3">Py-F3</strain>
    </source>
</reference>
<dbReference type="AlphaFoldDB" id="A0A0D8HEM2"/>
<evidence type="ECO:0000313" key="2">
    <source>
        <dbReference type="EMBL" id="KJF15501.1"/>
    </source>
</evidence>
<dbReference type="Proteomes" id="UP000032360">
    <property type="component" value="Unassembled WGS sequence"/>
</dbReference>
<gene>
    <name evidence="2" type="ORF">AXFE_36470</name>
</gene>
<keyword evidence="1" id="KW-0732">Signal</keyword>
<dbReference type="EMBL" id="JXYS01000155">
    <property type="protein sequence ID" value="KJF15501.1"/>
    <property type="molecule type" value="Genomic_DNA"/>
</dbReference>
<feature type="chain" id="PRO_5002329994" evidence="1">
    <location>
        <begin position="35"/>
        <end position="146"/>
    </location>
</feature>
<dbReference type="PROSITE" id="PS51257">
    <property type="entry name" value="PROKAR_LIPOPROTEIN"/>
    <property type="match status" value="1"/>
</dbReference>
<feature type="signal peptide" evidence="1">
    <location>
        <begin position="1"/>
        <end position="34"/>
    </location>
</feature>
<sequence>MRVRFQVGSKARLFGAASLLSLALLLSSCGGASAGLGTSSASCFVALPASFQVAGKNAHLLGVKLLPYNIVRRFEKSLGKGAGSHVCVVAFQLPDANSKFSIVKEKDRVLGNFEIVIYTLAQSKVLAIRHPKSLPYKFAHSFSFLI</sequence>
<organism evidence="2 3">
    <name type="scientific">Acidithrix ferrooxidans</name>
    <dbReference type="NCBI Taxonomy" id="1280514"/>
    <lineage>
        <taxon>Bacteria</taxon>
        <taxon>Bacillati</taxon>
        <taxon>Actinomycetota</taxon>
        <taxon>Acidimicrobiia</taxon>
        <taxon>Acidimicrobiales</taxon>
        <taxon>Acidimicrobiaceae</taxon>
        <taxon>Acidithrix</taxon>
    </lineage>
</organism>
<dbReference type="RefSeq" id="WP_052607229.1">
    <property type="nucleotide sequence ID" value="NZ_JXYS01000155.1"/>
</dbReference>
<proteinExistence type="predicted"/>
<protein>
    <submittedName>
        <fullName evidence="2">Uncharacterized protein</fullName>
    </submittedName>
</protein>
<dbReference type="STRING" id="1280514.AXFE_36470"/>
<comment type="caution">
    <text evidence="2">The sequence shown here is derived from an EMBL/GenBank/DDBJ whole genome shotgun (WGS) entry which is preliminary data.</text>
</comment>
<evidence type="ECO:0000313" key="3">
    <source>
        <dbReference type="Proteomes" id="UP000032360"/>
    </source>
</evidence>
<keyword evidence="3" id="KW-1185">Reference proteome</keyword>
<name>A0A0D8HEM2_9ACTN</name>
<evidence type="ECO:0000256" key="1">
    <source>
        <dbReference type="SAM" id="SignalP"/>
    </source>
</evidence>
<accession>A0A0D8HEM2</accession>